<sequence length="164" mass="16950">MRLAEEAAKLQPSSKHSAGLASLPPAPRPIDQQIAALGDFSSSLLPPSRHTSNEDEKRDGGLQHLGAPPPPCIPPSPRPGGSMGSSRSPPAPLSHDNPEGGGELYLCPERQRWAAARSGLSPTFTSSCHVTPVSLPSTTEPGDSLVPSAITCSVPPSTSTLTHN</sequence>
<feature type="compositionally biased region" description="Polar residues" evidence="1">
    <location>
        <begin position="150"/>
        <end position="164"/>
    </location>
</feature>
<evidence type="ECO:0000313" key="3">
    <source>
        <dbReference type="Proteomes" id="UP001153269"/>
    </source>
</evidence>
<feature type="compositionally biased region" description="Basic and acidic residues" evidence="1">
    <location>
        <begin position="51"/>
        <end position="61"/>
    </location>
</feature>
<organism evidence="2 3">
    <name type="scientific">Pleuronectes platessa</name>
    <name type="common">European plaice</name>
    <dbReference type="NCBI Taxonomy" id="8262"/>
    <lineage>
        <taxon>Eukaryota</taxon>
        <taxon>Metazoa</taxon>
        <taxon>Chordata</taxon>
        <taxon>Craniata</taxon>
        <taxon>Vertebrata</taxon>
        <taxon>Euteleostomi</taxon>
        <taxon>Actinopterygii</taxon>
        <taxon>Neopterygii</taxon>
        <taxon>Teleostei</taxon>
        <taxon>Neoteleostei</taxon>
        <taxon>Acanthomorphata</taxon>
        <taxon>Carangaria</taxon>
        <taxon>Pleuronectiformes</taxon>
        <taxon>Pleuronectoidei</taxon>
        <taxon>Pleuronectidae</taxon>
        <taxon>Pleuronectes</taxon>
    </lineage>
</organism>
<protein>
    <submittedName>
        <fullName evidence="2">Uncharacterized protein</fullName>
    </submittedName>
</protein>
<reference evidence="2" key="1">
    <citation type="submission" date="2020-03" db="EMBL/GenBank/DDBJ databases">
        <authorList>
            <person name="Weist P."/>
        </authorList>
    </citation>
    <scope>NUCLEOTIDE SEQUENCE</scope>
</reference>
<feature type="region of interest" description="Disordered" evidence="1">
    <location>
        <begin position="136"/>
        <end position="164"/>
    </location>
</feature>
<gene>
    <name evidence="2" type="ORF">PLEPLA_LOCUS38184</name>
</gene>
<feature type="compositionally biased region" description="Pro residues" evidence="1">
    <location>
        <begin position="67"/>
        <end position="78"/>
    </location>
</feature>
<dbReference type="EMBL" id="CADEAL010004057">
    <property type="protein sequence ID" value="CAB1450492.1"/>
    <property type="molecule type" value="Genomic_DNA"/>
</dbReference>
<dbReference type="AlphaFoldDB" id="A0A9N7VJH8"/>
<comment type="caution">
    <text evidence="2">The sequence shown here is derived from an EMBL/GenBank/DDBJ whole genome shotgun (WGS) entry which is preliminary data.</text>
</comment>
<proteinExistence type="predicted"/>
<accession>A0A9N7VJH8</accession>
<evidence type="ECO:0000313" key="2">
    <source>
        <dbReference type="EMBL" id="CAB1450492.1"/>
    </source>
</evidence>
<evidence type="ECO:0000256" key="1">
    <source>
        <dbReference type="SAM" id="MobiDB-lite"/>
    </source>
</evidence>
<keyword evidence="3" id="KW-1185">Reference proteome</keyword>
<feature type="region of interest" description="Disordered" evidence="1">
    <location>
        <begin position="1"/>
        <end position="105"/>
    </location>
</feature>
<dbReference type="Proteomes" id="UP001153269">
    <property type="component" value="Unassembled WGS sequence"/>
</dbReference>
<name>A0A9N7VJH8_PLEPL</name>